<sequence>MVTPTPHAAPPPLPFPLSARASRAHSRHASVQAAASSPAGSSSSAMTPLLPALAQGIAYAHQHAASPTMYGIADVIAHVPLPPDSADNESRESVPHSALASAASLPTTAYAPGTNSVAEMAASGEASSSSTSSASITHGGEGSTLLQHQQQQHGTPVHPWALIPHHPPASSSRAADDNPYQHHHHPASSSSAHGHQRGATVALPTPAPAPVPLNTYTPRSTNASAATPPRTGSHLTSPYHHADPVLDGIRTHLSSHPFSPRSIKRKSKARNPAPGSPFPTAYPLGYSPGYPPSAQLRPYSAIRGTVVPEVADDDEVDSDHSGAGPLAGDETAFRVVGVLPSASGTSNRVAIFLSPVGATAMPAATSAATAPVGTASISSSPGPYPYNSPPVSAATATGMSPVSAASPATGTISSLASPALSSVGPLPVVTAGRETLKEIDLTEFNTDRILGAQLHTLYFKVSDVPDRALENVRIACAWTHDESLTEFVDPADMLVVHGPKTLLQSDLVHGDWLGFPLDAPVEWNGRTNLVVELSKDETHASFSWPATGGLYFKSTTHIRTVAHKDNNDSSGQYPFTNWTKPARFRRVPMLAVGAACPSAYKLVAEVPLATFHGALVLAEVALDGVRFSKYGACSCTMIREPIAMSRVLTDLARLLPAPNRGADGEDESMVNAFHDNTSIENVTALLLAAEKFKVPSVRSFACDFVLWHFDQVSREPSFARDVLPRPDLVRELLLARRRGVAQHVGHLRPALAPGGGGVGAGVGGAPAMAGMMVGGAPARAAAGAAGTTAANDPTATAPGAHHGMVPAAAPHMAMTVAFPAGLFADLKTLLRAGALGIPDVQLDNNDSSGQYPFTNWTKPARFRRVPMLAVGAACPSAYKLVAEVPLATFHGALVLAEVALDGVRFSKYGACFVHHDPEPIAIGRVDGERVP</sequence>
<evidence type="ECO:0000313" key="2">
    <source>
        <dbReference type="EMBL" id="KNE67417.1"/>
    </source>
</evidence>
<evidence type="ECO:0000256" key="1">
    <source>
        <dbReference type="SAM" id="MobiDB-lite"/>
    </source>
</evidence>
<accession>A0A0L0SY35</accession>
<reference evidence="3" key="2">
    <citation type="submission" date="2009-11" db="EMBL/GenBank/DDBJ databases">
        <title>The Genome Sequence of Allomyces macrogynus strain ATCC 38327.</title>
        <authorList>
            <consortium name="The Broad Institute Genome Sequencing Platform"/>
            <person name="Russ C."/>
            <person name="Cuomo C."/>
            <person name="Shea T."/>
            <person name="Young S.K."/>
            <person name="Zeng Q."/>
            <person name="Koehrsen M."/>
            <person name="Haas B."/>
            <person name="Borodovsky M."/>
            <person name="Guigo R."/>
            <person name="Alvarado L."/>
            <person name="Berlin A."/>
            <person name="Borenstein D."/>
            <person name="Chen Z."/>
            <person name="Engels R."/>
            <person name="Freedman E."/>
            <person name="Gellesch M."/>
            <person name="Goldberg J."/>
            <person name="Griggs A."/>
            <person name="Gujja S."/>
            <person name="Heiman D."/>
            <person name="Hepburn T."/>
            <person name="Howarth C."/>
            <person name="Jen D."/>
            <person name="Larson L."/>
            <person name="Lewis B."/>
            <person name="Mehta T."/>
            <person name="Park D."/>
            <person name="Pearson M."/>
            <person name="Roberts A."/>
            <person name="Saif S."/>
            <person name="Shenoy N."/>
            <person name="Sisk P."/>
            <person name="Stolte C."/>
            <person name="Sykes S."/>
            <person name="Walk T."/>
            <person name="White J."/>
            <person name="Yandava C."/>
            <person name="Burger G."/>
            <person name="Gray M.W."/>
            <person name="Holland P.W.H."/>
            <person name="King N."/>
            <person name="Lang F.B.F."/>
            <person name="Roger A.J."/>
            <person name="Ruiz-Trillo I."/>
            <person name="Lander E."/>
            <person name="Nusbaum C."/>
        </authorList>
    </citation>
    <scope>NUCLEOTIDE SEQUENCE [LARGE SCALE GENOMIC DNA]</scope>
    <source>
        <strain evidence="3">ATCC 38327</strain>
    </source>
</reference>
<name>A0A0L0SY35_ALLM3</name>
<feature type="region of interest" description="Disordered" evidence="1">
    <location>
        <begin position="1"/>
        <end position="45"/>
    </location>
</feature>
<feature type="compositionally biased region" description="Polar residues" evidence="1">
    <location>
        <begin position="214"/>
        <end position="225"/>
    </location>
</feature>
<feature type="region of interest" description="Disordered" evidence="1">
    <location>
        <begin position="121"/>
        <end position="282"/>
    </location>
</feature>
<reference evidence="2 3" key="1">
    <citation type="submission" date="2009-11" db="EMBL/GenBank/DDBJ databases">
        <title>Annotation of Allomyces macrogynus ATCC 38327.</title>
        <authorList>
            <consortium name="The Broad Institute Genome Sequencing Platform"/>
            <person name="Russ C."/>
            <person name="Cuomo C."/>
            <person name="Burger G."/>
            <person name="Gray M.W."/>
            <person name="Holland P.W.H."/>
            <person name="King N."/>
            <person name="Lang F.B.F."/>
            <person name="Roger A.J."/>
            <person name="Ruiz-Trillo I."/>
            <person name="Young S.K."/>
            <person name="Zeng Q."/>
            <person name="Gargeya S."/>
            <person name="Fitzgerald M."/>
            <person name="Haas B."/>
            <person name="Abouelleil A."/>
            <person name="Alvarado L."/>
            <person name="Arachchi H.M."/>
            <person name="Berlin A."/>
            <person name="Chapman S.B."/>
            <person name="Gearin G."/>
            <person name="Goldberg J."/>
            <person name="Griggs A."/>
            <person name="Gujja S."/>
            <person name="Hansen M."/>
            <person name="Heiman D."/>
            <person name="Howarth C."/>
            <person name="Larimer J."/>
            <person name="Lui A."/>
            <person name="MacDonald P.J.P."/>
            <person name="McCowen C."/>
            <person name="Montmayeur A."/>
            <person name="Murphy C."/>
            <person name="Neiman D."/>
            <person name="Pearson M."/>
            <person name="Priest M."/>
            <person name="Roberts A."/>
            <person name="Saif S."/>
            <person name="Shea T."/>
            <person name="Sisk P."/>
            <person name="Stolte C."/>
            <person name="Sykes S."/>
            <person name="Wortman J."/>
            <person name="Nusbaum C."/>
            <person name="Birren B."/>
        </authorList>
    </citation>
    <scope>NUCLEOTIDE SEQUENCE [LARGE SCALE GENOMIC DNA]</scope>
    <source>
        <strain evidence="2 3">ATCC 38327</strain>
    </source>
</reference>
<feature type="compositionally biased region" description="Low complexity" evidence="1">
    <location>
        <begin position="29"/>
        <end position="45"/>
    </location>
</feature>
<dbReference type="EMBL" id="GG745353">
    <property type="protein sequence ID" value="KNE67417.1"/>
    <property type="molecule type" value="Genomic_DNA"/>
</dbReference>
<dbReference type="CDD" id="cd14733">
    <property type="entry name" value="BACK"/>
    <property type="match status" value="1"/>
</dbReference>
<dbReference type="AlphaFoldDB" id="A0A0L0SY35"/>
<evidence type="ECO:0000313" key="3">
    <source>
        <dbReference type="Proteomes" id="UP000054350"/>
    </source>
</evidence>
<proteinExistence type="predicted"/>
<dbReference type="VEuPathDB" id="FungiDB:AMAG_19629"/>
<feature type="compositionally biased region" description="Low complexity" evidence="1">
    <location>
        <begin position="121"/>
        <end position="135"/>
    </location>
</feature>
<organism evidence="2 3">
    <name type="scientific">Allomyces macrogynus (strain ATCC 38327)</name>
    <name type="common">Allomyces javanicus var. macrogynus</name>
    <dbReference type="NCBI Taxonomy" id="578462"/>
    <lineage>
        <taxon>Eukaryota</taxon>
        <taxon>Fungi</taxon>
        <taxon>Fungi incertae sedis</taxon>
        <taxon>Blastocladiomycota</taxon>
        <taxon>Blastocladiomycetes</taxon>
        <taxon>Blastocladiales</taxon>
        <taxon>Blastocladiaceae</taxon>
        <taxon>Allomyces</taxon>
    </lineage>
</organism>
<feature type="compositionally biased region" description="Low complexity" evidence="1">
    <location>
        <begin position="187"/>
        <end position="204"/>
    </location>
</feature>
<protein>
    <submittedName>
        <fullName evidence="2">Uncharacterized protein</fullName>
    </submittedName>
</protein>
<dbReference type="Proteomes" id="UP000054350">
    <property type="component" value="Unassembled WGS sequence"/>
</dbReference>
<gene>
    <name evidence="2" type="ORF">AMAG_19629</name>
</gene>
<keyword evidence="3" id="KW-1185">Reference proteome</keyword>